<feature type="compositionally biased region" description="Low complexity" evidence="7">
    <location>
        <begin position="259"/>
        <end position="271"/>
    </location>
</feature>
<dbReference type="SUPFAM" id="SSF51445">
    <property type="entry name" value="(Trans)glycosidases"/>
    <property type="match status" value="2"/>
</dbReference>
<evidence type="ECO:0000256" key="5">
    <source>
        <dbReference type="ARBA" id="ARBA00023295"/>
    </source>
</evidence>
<keyword evidence="2" id="KW-0378">Hydrolase</keyword>
<dbReference type="RefSeq" id="XP_005643401.1">
    <property type="nucleotide sequence ID" value="XM_005643344.1"/>
</dbReference>
<gene>
    <name evidence="10" type="ORF">COCSUDRAFT_59785</name>
</gene>
<dbReference type="GeneID" id="17036807"/>
<dbReference type="PRINTS" id="PR01217">
    <property type="entry name" value="PRICHEXTENSN"/>
</dbReference>
<evidence type="ECO:0000256" key="8">
    <source>
        <dbReference type="SAM" id="SignalP"/>
    </source>
</evidence>
<evidence type="ECO:0000256" key="3">
    <source>
        <dbReference type="ARBA" id="ARBA00023001"/>
    </source>
</evidence>
<feature type="compositionally biased region" description="Low complexity" evidence="7">
    <location>
        <begin position="598"/>
        <end position="635"/>
    </location>
</feature>
<feature type="signal peptide" evidence="8">
    <location>
        <begin position="1"/>
        <end position="25"/>
    </location>
</feature>
<comment type="caution">
    <text evidence="10">The sequence shown here is derived from an EMBL/GenBank/DDBJ whole genome shotgun (WGS) entry which is preliminary data.</text>
</comment>
<evidence type="ECO:0000256" key="1">
    <source>
        <dbReference type="ARBA" id="ARBA00005641"/>
    </source>
</evidence>
<accession>I0YKD8</accession>
<reference evidence="10 11" key="1">
    <citation type="journal article" date="2012" name="Genome Biol.">
        <title>The genome of the polar eukaryotic microalga coccomyxa subellipsoidea reveals traits of cold adaptation.</title>
        <authorList>
            <person name="Blanc G."/>
            <person name="Agarkova I."/>
            <person name="Grimwood J."/>
            <person name="Kuo A."/>
            <person name="Brueggeman A."/>
            <person name="Dunigan D."/>
            <person name="Gurnon J."/>
            <person name="Ladunga I."/>
            <person name="Lindquist E."/>
            <person name="Lucas S."/>
            <person name="Pangilinan J."/>
            <person name="Proschold T."/>
            <person name="Salamov A."/>
            <person name="Schmutz J."/>
            <person name="Weeks D."/>
            <person name="Yamada T."/>
            <person name="Claverie J.M."/>
            <person name="Grigoriev I."/>
            <person name="Van Etten J."/>
            <person name="Lomsadze A."/>
            <person name="Borodovsky M."/>
        </authorList>
    </citation>
    <scope>NUCLEOTIDE SEQUENCE [LARGE SCALE GENOMIC DNA]</scope>
    <source>
        <strain evidence="10 11">C-169</strain>
    </source>
</reference>
<keyword evidence="3" id="KW-0136">Cellulose degradation</keyword>
<dbReference type="GO" id="GO:0030245">
    <property type="term" value="P:cellulose catabolic process"/>
    <property type="evidence" value="ECO:0007669"/>
    <property type="project" value="UniProtKB-KW"/>
</dbReference>
<dbReference type="Proteomes" id="UP000007264">
    <property type="component" value="Unassembled WGS sequence"/>
</dbReference>
<dbReference type="OrthoDB" id="442731at2759"/>
<dbReference type="PANTHER" id="PTHR35923">
    <property type="entry name" value="MAJOR EXTRACELLULAR ENDOGLUCANASE"/>
    <property type="match status" value="1"/>
</dbReference>
<dbReference type="EMBL" id="AGSI01000021">
    <property type="protein sequence ID" value="EIE18857.1"/>
    <property type="molecule type" value="Genomic_DNA"/>
</dbReference>
<feature type="domain" description="Glycoside hydrolase family 5" evidence="9">
    <location>
        <begin position="286"/>
        <end position="488"/>
    </location>
</feature>
<proteinExistence type="inferred from homology"/>
<evidence type="ECO:0000313" key="10">
    <source>
        <dbReference type="EMBL" id="EIE18857.1"/>
    </source>
</evidence>
<feature type="region of interest" description="Disordered" evidence="7">
    <location>
        <begin position="588"/>
        <end position="733"/>
    </location>
</feature>
<feature type="region of interest" description="Disordered" evidence="7">
    <location>
        <begin position="257"/>
        <end position="277"/>
    </location>
</feature>
<dbReference type="GO" id="GO:0030247">
    <property type="term" value="F:polysaccharide binding"/>
    <property type="evidence" value="ECO:0007669"/>
    <property type="project" value="InterPro"/>
</dbReference>
<dbReference type="PROSITE" id="PS51257">
    <property type="entry name" value="PROKAR_LIPOPROTEIN"/>
    <property type="match status" value="1"/>
</dbReference>
<feature type="chain" id="PRO_5003637062" description="Glycoside hydrolase family 5 domain-containing protein" evidence="8">
    <location>
        <begin position="26"/>
        <end position="1375"/>
    </location>
</feature>
<dbReference type="InterPro" id="IPR001547">
    <property type="entry name" value="Glyco_hydro_5"/>
</dbReference>
<comment type="similarity">
    <text evidence="1">Belongs to the glycosyl hydrolase 5 (cellulase A) family.</text>
</comment>
<dbReference type="PANTHER" id="PTHR35923:SF2">
    <property type="entry name" value="ENDOGLUCANASE"/>
    <property type="match status" value="1"/>
</dbReference>
<evidence type="ECO:0000259" key="9">
    <source>
        <dbReference type="Pfam" id="PF00150"/>
    </source>
</evidence>
<evidence type="ECO:0000256" key="7">
    <source>
        <dbReference type="SAM" id="MobiDB-lite"/>
    </source>
</evidence>
<keyword evidence="8" id="KW-0732">Signal</keyword>
<keyword evidence="4" id="KW-0119">Carbohydrate metabolism</keyword>
<name>I0YKD8_COCSC</name>
<dbReference type="eggNOG" id="ENOG502QQ2D">
    <property type="taxonomic scope" value="Eukaryota"/>
</dbReference>
<evidence type="ECO:0000313" key="11">
    <source>
        <dbReference type="Proteomes" id="UP000007264"/>
    </source>
</evidence>
<sequence length="1375" mass="144452">MLQRLTQPFLLVVLVLAACAAQAAAQTPAVTCQAVVTVSNAWVSDGTNNSYSSVNLNIVNSSPQILTVPWSLTLKSPTYGNIRQTFNLEVVSNANGTIVSDALNYWQTLAPNGGGIAVGLIVEVSDGLGMPDVVAVNNQPCTVQSAQLPPPPPPTKSKAESAFSMTTVNGQIIGVDGQPLQLWGINWFGFETGTTFLDGLWAGSDSLTLDFATIVYRLQLLGFNSVRLPFSFSDIYDKPPQSQARNCAQVSSDVVVADTTPPGTTPSRSPPQWSTPPASVPGVCNAYLPEDSTLNRFMWTVDYFASQGFYIILDNQFNLDQTATQDTQKWLNRWLDLMTQLSTKYPEATSRVICDFLNEPDFGNLRWEAQPDAGLPGMEDLYLSVMDLVYPVASNVLFLVEGAGQGNLGKNWGDGTAVDPNVISSRGLSDPNPFFSSLLQKPYLSQIIIGPHVYPPSISMAHEETEGTSLWARYSASFGYLNKQGYCTGSNVLGSPSGDCHLFPDYQDAQPMQDLIPYFLNNGAAADGLHNRLSGVFWWAWNSNSGTPPASLGLVENWSQVDWNKMQYLIALGYTPWWLQPTPTASVIGAPSSPPPSDQYSPSPQSSDASPSPTQQSPAASPSPSEQSPAAASSPAQPPPDSPSPSPSPQAALPLPPPDSPPPPPDSPPPPPPTDYPPPPMESPPPPTAFPPPPPPPPTPVLPPEAQTGAAPAASVLAPPPPPPVTFASNNNNGGSSNGAFSSSIGDVFTYKPSTGGSIESAGGVGPTTTALTTNNGVIVGADGLPVLLRGVTWPGFDTGTMLNNLKGASSVSADFSTQVQRMKSLGFNAVKLPFSFKTLLGTAPTPKYPLKCISTTAAQLQASVLPNGTLLPVTAKVPDLLAQSSNGEGECNTDIPTGTPLQEYQAIVGFLAGNGFYVVLENSFEVDRTAIDNPETWVQSWTRLVSTVTKNAVAAPRIVISPLGNPDTHGLKWQAAGGAPGLANIYMAALDALNPINPKALFFLQGKLPALNTLRAGQTALTRSPGDGFATDANLIRKYNLSDPNAFFKTLLIRPYVNQVVITPAYTAPSVYNGSLAASTGAALWQRLTSSFGYLNKEGYCVNSKSCRSFAVVLASFGSGLASATDESALDDLAAYMQPLCGLPACLAADGAHGPISSWFWNGWTPDLAGSLTSTDGLKVLKGPLDYLIGLGLNPWYLPPSAQKVKPKQATGLPPTVAVNKNFCSSQVTVTSSGVDNTTGLYLGSVMVTATNVGPVAVPTPWVLTIANVYYAGVSQAFGLTQPQYVLGGTLTGTASDYWDVLWPGATNAVSVGFIVLSRSPDALQPDKVLLNGNPCLVNAPAAAPSGGLQTLGTLRSSGVRAVAPAMAAAPAVN</sequence>
<feature type="compositionally biased region" description="Low complexity" evidence="7">
    <location>
        <begin position="704"/>
        <end position="717"/>
    </location>
</feature>
<feature type="compositionally biased region" description="Pro residues" evidence="7">
    <location>
        <begin position="636"/>
        <end position="703"/>
    </location>
</feature>
<keyword evidence="6" id="KW-0624">Polysaccharide degradation</keyword>
<organism evidence="10 11">
    <name type="scientific">Coccomyxa subellipsoidea (strain C-169)</name>
    <name type="common">Green microalga</name>
    <dbReference type="NCBI Taxonomy" id="574566"/>
    <lineage>
        <taxon>Eukaryota</taxon>
        <taxon>Viridiplantae</taxon>
        <taxon>Chlorophyta</taxon>
        <taxon>core chlorophytes</taxon>
        <taxon>Trebouxiophyceae</taxon>
        <taxon>Trebouxiophyceae incertae sedis</taxon>
        <taxon>Coccomyxaceae</taxon>
        <taxon>Coccomyxa</taxon>
        <taxon>Coccomyxa subellipsoidea</taxon>
    </lineage>
</organism>
<dbReference type="InterPro" id="IPR017853">
    <property type="entry name" value="GH"/>
</dbReference>
<evidence type="ECO:0000256" key="2">
    <source>
        <dbReference type="ARBA" id="ARBA00022801"/>
    </source>
</evidence>
<keyword evidence="5" id="KW-0326">Glycosidase</keyword>
<protein>
    <recommendedName>
        <fullName evidence="9">Glycoside hydrolase family 5 domain-containing protein</fullName>
    </recommendedName>
</protein>
<evidence type="ECO:0000256" key="4">
    <source>
        <dbReference type="ARBA" id="ARBA00023277"/>
    </source>
</evidence>
<dbReference type="Gene3D" id="2.60.40.290">
    <property type="match status" value="1"/>
</dbReference>
<dbReference type="Gene3D" id="3.20.20.80">
    <property type="entry name" value="Glycosidases"/>
    <property type="match status" value="2"/>
</dbReference>
<evidence type="ECO:0000256" key="6">
    <source>
        <dbReference type="ARBA" id="ARBA00023326"/>
    </source>
</evidence>
<dbReference type="InterPro" id="IPR012291">
    <property type="entry name" value="CBM2_carb-bd_dom_sf"/>
</dbReference>
<dbReference type="KEGG" id="csl:COCSUDRAFT_59785"/>
<dbReference type="Pfam" id="PF00150">
    <property type="entry name" value="Cellulase"/>
    <property type="match status" value="1"/>
</dbReference>
<dbReference type="GO" id="GO:0004553">
    <property type="term" value="F:hydrolase activity, hydrolyzing O-glycosyl compounds"/>
    <property type="evidence" value="ECO:0007669"/>
    <property type="project" value="InterPro"/>
</dbReference>
<keyword evidence="11" id="KW-1185">Reference proteome</keyword>